<reference evidence="3 4" key="1">
    <citation type="submission" date="2019-07" db="EMBL/GenBank/DDBJ databases">
        <title>Aquicoccus porphyridii gen. nov., sp. nov., isolated from a small marine red alga, Porphyridium marinum.</title>
        <authorList>
            <person name="Liu L."/>
        </authorList>
    </citation>
    <scope>NUCLEOTIDE SEQUENCE [LARGE SCALE GENOMIC DNA]</scope>
    <source>
        <strain evidence="3 4">L1 8-17</strain>
    </source>
</reference>
<dbReference type="SUPFAM" id="SSF50494">
    <property type="entry name" value="Trypsin-like serine proteases"/>
    <property type="match status" value="1"/>
</dbReference>
<dbReference type="EMBL" id="VINQ01000016">
    <property type="protein sequence ID" value="KAA0912098.1"/>
    <property type="molecule type" value="Genomic_DNA"/>
</dbReference>
<evidence type="ECO:0000313" key="4">
    <source>
        <dbReference type="Proteomes" id="UP000325291"/>
    </source>
</evidence>
<keyword evidence="1" id="KW-0732">Signal</keyword>
<dbReference type="Gene3D" id="2.40.10.10">
    <property type="entry name" value="Trypsin-like serine proteases"/>
    <property type="match status" value="2"/>
</dbReference>
<dbReference type="InterPro" id="IPR043504">
    <property type="entry name" value="Peptidase_S1_PA_chymotrypsin"/>
</dbReference>
<proteinExistence type="predicted"/>
<dbReference type="InterPro" id="IPR036366">
    <property type="entry name" value="PGBDSf"/>
</dbReference>
<dbReference type="InterPro" id="IPR009003">
    <property type="entry name" value="Peptidase_S1_PA"/>
</dbReference>
<dbReference type="SUPFAM" id="SSF47090">
    <property type="entry name" value="PGBD-like"/>
    <property type="match status" value="1"/>
</dbReference>
<dbReference type="InterPro" id="IPR036365">
    <property type="entry name" value="PGBD-like_sf"/>
</dbReference>
<dbReference type="RefSeq" id="WP_111367074.1">
    <property type="nucleotide sequence ID" value="NZ_VINQ01000016.1"/>
</dbReference>
<protein>
    <submittedName>
        <fullName evidence="3">Peptidoglycan-binding protein</fullName>
    </submittedName>
</protein>
<feature type="signal peptide" evidence="1">
    <location>
        <begin position="1"/>
        <end position="21"/>
    </location>
</feature>
<dbReference type="Pfam" id="PF01471">
    <property type="entry name" value="PG_binding_1"/>
    <property type="match status" value="1"/>
</dbReference>
<comment type="caution">
    <text evidence="3">The sequence shown here is derived from an EMBL/GenBank/DDBJ whole genome shotgun (WGS) entry which is preliminary data.</text>
</comment>
<feature type="domain" description="Peptidoglycan binding-like" evidence="2">
    <location>
        <begin position="157"/>
        <end position="212"/>
    </location>
</feature>
<dbReference type="Pfam" id="PF13365">
    <property type="entry name" value="Trypsin_2"/>
    <property type="match status" value="1"/>
</dbReference>
<evidence type="ECO:0000256" key="1">
    <source>
        <dbReference type="SAM" id="SignalP"/>
    </source>
</evidence>
<gene>
    <name evidence="3" type="ORF">FLO80_16965</name>
</gene>
<feature type="chain" id="PRO_5022762980" evidence="1">
    <location>
        <begin position="22"/>
        <end position="579"/>
    </location>
</feature>
<evidence type="ECO:0000313" key="3">
    <source>
        <dbReference type="EMBL" id="KAA0912098.1"/>
    </source>
</evidence>
<dbReference type="InterPro" id="IPR002477">
    <property type="entry name" value="Peptidoglycan-bd-like"/>
</dbReference>
<dbReference type="Proteomes" id="UP000325291">
    <property type="component" value="Unassembled WGS sequence"/>
</dbReference>
<name>A0A5A9Z4Q3_9RHOB</name>
<accession>A0A5A9Z4Q3</accession>
<dbReference type="AlphaFoldDB" id="A0A5A9Z4Q3"/>
<dbReference type="Gene3D" id="1.10.101.10">
    <property type="entry name" value="PGBD-like superfamily/PGBD"/>
    <property type="match status" value="1"/>
</dbReference>
<sequence length="579" mass="63305">MIRQFHAVFTVLFLLAQPLAAQQFVAAWVQVEAQPSLSQAQERIRAYAARLPDVNGFALSSGWYGIVLGPYTEDDAERVLRVYRAEGEIPRDSFIARTASFRQQFWPVGANLLDLPDLVEPRESIETQAVEAEPEPEMKPIDETPAEARRNEAALTREERMELQTMLQWAGVYTAGIDGAFGRGTRSAMAAWQRDNRYEPTGILTTMQRAALKRQYNAILDGLNLELVRDDTAGIEMAIPTGVVDFSAYRPPFVHFDATGELDAKVLMISQPGDQNTLFGLYDIMQTLEIVPETGPRERDRDNFVLTGRDAHIVSHTEARLQGGEIKGFTLVWPSGDEERRTRLLDEMRKSFNRLDGVMSPAEGIDTEQNIDLVSGLDIRRPSLSRSGFFIDGRGTVVTTAQAVEGCEKITLDNRYDAEILGLDAAQGIAVLRATEALAPARVAALREGDPRLQSEVAVSGFSYEGRLGAPTLTFGTLSDIKGLRGESSLKRLALNALPGDAGGPVMDAGGAVFGMLLPQPEGARKLPEDVHFAADAATIRAMLQDLGITAQSGTISRTMTPEALTDHAAGMTVLVNCW</sequence>
<evidence type="ECO:0000259" key="2">
    <source>
        <dbReference type="Pfam" id="PF01471"/>
    </source>
</evidence>
<organism evidence="3 4">
    <name type="scientific">Aquicoccus porphyridii</name>
    <dbReference type="NCBI Taxonomy" id="1852029"/>
    <lineage>
        <taxon>Bacteria</taxon>
        <taxon>Pseudomonadati</taxon>
        <taxon>Pseudomonadota</taxon>
        <taxon>Alphaproteobacteria</taxon>
        <taxon>Rhodobacterales</taxon>
        <taxon>Paracoccaceae</taxon>
        <taxon>Aquicoccus</taxon>
    </lineage>
</organism>
<keyword evidence="4" id="KW-1185">Reference proteome</keyword>